<dbReference type="AlphaFoldDB" id="Q7RLS1"/>
<dbReference type="PaxDb" id="73239-Q7RLS1"/>
<comment type="caution">
    <text evidence="2">The sequence shown here is derived from an EMBL/GenBank/DDBJ whole genome shotgun (WGS) entry which is preliminary data.</text>
</comment>
<evidence type="ECO:0000313" key="2">
    <source>
        <dbReference type="EMBL" id="EAA21915.1"/>
    </source>
</evidence>
<evidence type="ECO:0000313" key="3">
    <source>
        <dbReference type="Proteomes" id="UP000008553"/>
    </source>
</evidence>
<dbReference type="InParanoid" id="Q7RLS1"/>
<feature type="transmembrane region" description="Helical" evidence="1">
    <location>
        <begin position="257"/>
        <end position="275"/>
    </location>
</feature>
<protein>
    <submittedName>
        <fullName evidence="2">Yir3 protein</fullName>
    </submittedName>
</protein>
<dbReference type="InterPro" id="IPR006477">
    <property type="entry name" value="Yir_bir_cir"/>
</dbReference>
<sequence>MNEYMVYTFFLIKMFSFTLFDIWGKFVYVRTNFTYDQNARDYRFTTNQHFKEYCNNQICGSDLDKINAACLYLFDELFGTSDAFNVNSKNNINIVEYIIIWLSYILSLKSHEGITNLNDFYNQYIKDGAKYNKKINGIIAYNSYKDLINKKQNLMSIGIKDMSKFYHAFNALCNMYNIFDKTKPDCNSYLEKAKKFVEQYDKLNEDYNNGKESPYNQLLSTLSNDYNRFKKEYDSVKCNNFPSLPTYPRRLIIKNTLISIGFIFVAVSIFLGIVYKYSLFGFRKRFQKQKLREKLKNIKKKMNRSYMIQRE</sequence>
<keyword evidence="1" id="KW-0812">Transmembrane</keyword>
<accession>Q7RLS1</accession>
<dbReference type="Pfam" id="PF06022">
    <property type="entry name" value="Cir_Bir_Yir"/>
    <property type="match status" value="1"/>
</dbReference>
<keyword evidence="1" id="KW-1133">Transmembrane helix</keyword>
<dbReference type="EMBL" id="AABL01000676">
    <property type="protein sequence ID" value="EAA21915.1"/>
    <property type="molecule type" value="Genomic_DNA"/>
</dbReference>
<reference evidence="2 3" key="1">
    <citation type="journal article" date="2002" name="Nature">
        <title>Genome sequence and comparative analysis of the model rodent malaria parasite Plasmodium yoelii yoelii.</title>
        <authorList>
            <person name="Carlton J.M."/>
            <person name="Angiuoli S.V."/>
            <person name="Suh B.B."/>
            <person name="Kooij T.W."/>
            <person name="Pertea M."/>
            <person name="Silva J.C."/>
            <person name="Ermolaeva M.D."/>
            <person name="Allen J.E."/>
            <person name="Selengut J.D."/>
            <person name="Koo H.L."/>
            <person name="Peterson J.D."/>
            <person name="Pop M."/>
            <person name="Kosack D.S."/>
            <person name="Shumway M.F."/>
            <person name="Bidwell S.L."/>
            <person name="Shallom S.J."/>
            <person name="van Aken S.E."/>
            <person name="Riedmuller S.B."/>
            <person name="Feldblyum T.V."/>
            <person name="Cho J.K."/>
            <person name="Quackenbush J."/>
            <person name="Sedegah M."/>
            <person name="Shoaibi A."/>
            <person name="Cummings L.M."/>
            <person name="Florens L."/>
            <person name="Yates J.R."/>
            <person name="Raine J.D."/>
            <person name="Sinden R.E."/>
            <person name="Harris M.A."/>
            <person name="Cunningham D.A."/>
            <person name="Preiser P.R."/>
            <person name="Bergman L.W."/>
            <person name="Vaidya A.B."/>
            <person name="van Lin L.H."/>
            <person name="Janse C.J."/>
            <person name="Waters A.P."/>
            <person name="Smith H.O."/>
            <person name="White O.R."/>
            <person name="Salzberg S.L."/>
            <person name="Venter J.C."/>
            <person name="Fraser C.M."/>
            <person name="Hoffman S.L."/>
            <person name="Gardner M.J."/>
            <person name="Carucci D.J."/>
        </authorList>
    </citation>
    <scope>NUCLEOTIDE SEQUENCE [LARGE SCALE GENOMIC DNA]</scope>
    <source>
        <strain evidence="2 3">17XNL</strain>
    </source>
</reference>
<organism evidence="2 3">
    <name type="scientific">Plasmodium yoelii yoelii</name>
    <dbReference type="NCBI Taxonomy" id="73239"/>
    <lineage>
        <taxon>Eukaryota</taxon>
        <taxon>Sar</taxon>
        <taxon>Alveolata</taxon>
        <taxon>Apicomplexa</taxon>
        <taxon>Aconoidasida</taxon>
        <taxon>Haemosporida</taxon>
        <taxon>Plasmodiidae</taxon>
        <taxon>Plasmodium</taxon>
        <taxon>Plasmodium (Vinckeia)</taxon>
    </lineage>
</organism>
<keyword evidence="1" id="KW-0472">Membrane</keyword>
<keyword evidence="3" id="KW-1185">Reference proteome</keyword>
<dbReference type="NCBIfam" id="TIGR01590">
    <property type="entry name" value="yir-bir-cir_Pla"/>
    <property type="match status" value="1"/>
</dbReference>
<proteinExistence type="predicted"/>
<dbReference type="Proteomes" id="UP000008553">
    <property type="component" value="Unassembled WGS sequence"/>
</dbReference>
<evidence type="ECO:0000256" key="1">
    <source>
        <dbReference type="SAM" id="Phobius"/>
    </source>
</evidence>
<name>Q7RLS1_PLAYO</name>
<gene>
    <name evidence="2" type="ORF">PY02469</name>
</gene>